<comment type="cofactor">
    <cofactor evidence="18">
        <name>Cu cation</name>
        <dbReference type="ChEBI" id="CHEBI:23378"/>
    </cofactor>
    <text evidence="18">Binds a copper A center.</text>
</comment>
<keyword evidence="12 18" id="KW-0249">Electron transport</keyword>
<dbReference type="InterPro" id="IPR008972">
    <property type="entry name" value="Cupredoxin"/>
</dbReference>
<keyword evidence="14 18" id="KW-0186">Copper</keyword>
<feature type="transmembrane region" description="Helical" evidence="19">
    <location>
        <begin position="64"/>
        <end position="85"/>
    </location>
</feature>
<comment type="similarity">
    <text evidence="2 18">Belongs to the cytochrome c oxidase subunit 2 family.</text>
</comment>
<dbReference type="PANTHER" id="PTHR22888">
    <property type="entry name" value="CYTOCHROME C OXIDASE, SUBUNIT II"/>
    <property type="match status" value="1"/>
</dbReference>
<evidence type="ECO:0000256" key="3">
    <source>
        <dbReference type="ARBA" id="ARBA00011164"/>
    </source>
</evidence>
<keyword evidence="7 18" id="KW-0812">Transmembrane</keyword>
<evidence type="ECO:0000256" key="17">
    <source>
        <dbReference type="ARBA" id="ARBA00049512"/>
    </source>
</evidence>
<evidence type="ECO:0000259" key="21">
    <source>
        <dbReference type="PROSITE" id="PS50999"/>
    </source>
</evidence>
<evidence type="ECO:0000256" key="13">
    <source>
        <dbReference type="ARBA" id="ARBA00022989"/>
    </source>
</evidence>
<sequence length="220" mass="25268">MPMWSTISHQNSTSPLMENLSSFHDHIMIILMLVLSITGMMGILTTSKKIFIRTSKESQEMEIFWSSLPTVILMMMAIPSLKLLYLTEEQTDPSMTMKITGHQWYWSYEYSDIKKISFDSFMTTKNPRNLMTSNHTILPTKSPIRFLITSTDVIHSWAMPSMGMKMDAMPGRMNQFSSTISRSGMYSGQCSEICGMKHSFMPITISSIPPQEFYKSMKMM</sequence>
<dbReference type="AlphaFoldDB" id="B3IUL5"/>
<dbReference type="InterPro" id="IPR036257">
    <property type="entry name" value="Cyt_c_oxidase_su2_TM_sf"/>
</dbReference>
<dbReference type="Pfam" id="PF02790">
    <property type="entry name" value="COX2_TM"/>
    <property type="match status" value="1"/>
</dbReference>
<dbReference type="GO" id="GO:0005743">
    <property type="term" value="C:mitochondrial inner membrane"/>
    <property type="evidence" value="ECO:0007669"/>
    <property type="project" value="UniProtKB-SubCell"/>
</dbReference>
<keyword evidence="8 18" id="KW-0479">Metal-binding</keyword>
<dbReference type="PRINTS" id="PR01166">
    <property type="entry name" value="CYCOXIDASEII"/>
</dbReference>
<evidence type="ECO:0000256" key="14">
    <source>
        <dbReference type="ARBA" id="ARBA00023008"/>
    </source>
</evidence>
<dbReference type="GO" id="GO:0042773">
    <property type="term" value="P:ATP synthesis coupled electron transport"/>
    <property type="evidence" value="ECO:0007669"/>
    <property type="project" value="TreeGrafter"/>
</dbReference>
<evidence type="ECO:0000256" key="1">
    <source>
        <dbReference type="ARBA" id="ARBA00004448"/>
    </source>
</evidence>
<evidence type="ECO:0000256" key="11">
    <source>
        <dbReference type="ARBA" id="ARBA00022967"/>
    </source>
</evidence>
<keyword evidence="13 19" id="KW-1133">Transmembrane helix</keyword>
<evidence type="ECO:0000256" key="16">
    <source>
        <dbReference type="ARBA" id="ARBA00023136"/>
    </source>
</evidence>
<comment type="function">
    <text evidence="18">Component of the cytochrome c oxidase, the last enzyme in the mitochondrial electron transport chain which drives oxidative phosphorylation. The respiratory chain contains 3 multisubunit complexes succinate dehydrogenase (complex II, CII), ubiquinol-cytochrome c oxidoreductase (cytochrome b-c1 complex, complex III, CIII) and cytochrome c oxidase (complex IV, CIV), that cooperate to transfer electrons derived from NADH and succinate to molecular oxygen, creating an electrochemical gradient over the inner membrane that drives transmembrane transport and the ATP synthase. Cytochrome c oxidase is the component of the respiratory chain that catalyzes the reduction of oxygen to water. Electrons originating from reduced cytochrome c in the intermembrane space (IMS) are transferred via the dinuclear copper A center (CU(A)) of subunit 2 and heme A of subunit 1 to the active site in subunit 1, a binuclear center (BNC) formed by heme A3 and copper B (CU(B)). The BNC reduces molecular oxygen to 2 water molecules using 4 electrons from cytochrome c in the IMS and 4 protons from the mitochondrial matrix.</text>
</comment>
<feature type="domain" description="Cytochrome oxidase subunit II copper A binding" evidence="20">
    <location>
        <begin position="92"/>
        <end position="219"/>
    </location>
</feature>
<dbReference type="SUPFAM" id="SSF49503">
    <property type="entry name" value="Cupredoxins"/>
    <property type="match status" value="1"/>
</dbReference>
<evidence type="ECO:0000313" key="22">
    <source>
        <dbReference type="EMBL" id="BAG24169.1"/>
    </source>
</evidence>
<keyword evidence="10" id="KW-0460">Magnesium</keyword>
<evidence type="ECO:0000256" key="19">
    <source>
        <dbReference type="SAM" id="Phobius"/>
    </source>
</evidence>
<evidence type="ECO:0000256" key="5">
    <source>
        <dbReference type="ARBA" id="ARBA00022448"/>
    </source>
</evidence>
<evidence type="ECO:0000256" key="12">
    <source>
        <dbReference type="ARBA" id="ARBA00022982"/>
    </source>
</evidence>
<evidence type="ECO:0000259" key="20">
    <source>
        <dbReference type="PROSITE" id="PS50857"/>
    </source>
</evidence>
<dbReference type="SUPFAM" id="SSF81464">
    <property type="entry name" value="Cytochrome c oxidase subunit II-like, transmembrane region"/>
    <property type="match status" value="1"/>
</dbReference>
<dbReference type="PROSITE" id="PS00078">
    <property type="entry name" value="COX2"/>
    <property type="match status" value="1"/>
</dbReference>
<dbReference type="Pfam" id="PF00116">
    <property type="entry name" value="COX2"/>
    <property type="match status" value="1"/>
</dbReference>
<dbReference type="InterPro" id="IPR011759">
    <property type="entry name" value="Cyt_c_oxidase_su2_TM_dom"/>
</dbReference>
<comment type="subunit">
    <text evidence="3">Component of the cytochrome c oxidase (complex IV, CIV), a multisubunit enzyme composed of a catalytic core of 3 subunits and several supernumerary subunits. The complex exists as a monomer or a dimer and forms supercomplexes (SCs) in the inner mitochondrial membrane with ubiquinol-cytochrome c oxidoreductase (cytochrome b-c1 complex, complex III, CIII).</text>
</comment>
<dbReference type="Gene3D" id="1.10.287.90">
    <property type="match status" value="1"/>
</dbReference>
<feature type="domain" description="Cytochrome oxidase subunit II transmembrane region profile" evidence="21">
    <location>
        <begin position="1"/>
        <end position="91"/>
    </location>
</feature>
<evidence type="ECO:0000256" key="18">
    <source>
        <dbReference type="RuleBase" id="RU000457"/>
    </source>
</evidence>
<dbReference type="EMBL" id="AB300500">
    <property type="protein sequence ID" value="BAG24169.1"/>
    <property type="molecule type" value="Genomic_DNA"/>
</dbReference>
<feature type="transmembrane region" description="Helical" evidence="19">
    <location>
        <begin position="26"/>
        <end position="44"/>
    </location>
</feature>
<accession>B3IUL5</accession>
<dbReference type="CTD" id="4513"/>
<dbReference type="GO" id="GO:0005507">
    <property type="term" value="F:copper ion binding"/>
    <property type="evidence" value="ECO:0007669"/>
    <property type="project" value="InterPro"/>
</dbReference>
<gene>
    <name evidence="22" type="primary">cox2</name>
</gene>
<comment type="catalytic activity">
    <reaction evidence="17">
        <text>4 Fe(II)-[cytochrome c] + O2 + 8 H(+)(in) = 4 Fe(III)-[cytochrome c] + 2 H2O + 4 H(+)(out)</text>
        <dbReference type="Rhea" id="RHEA:11436"/>
        <dbReference type="Rhea" id="RHEA-COMP:10350"/>
        <dbReference type="Rhea" id="RHEA-COMP:14399"/>
        <dbReference type="ChEBI" id="CHEBI:15377"/>
        <dbReference type="ChEBI" id="CHEBI:15378"/>
        <dbReference type="ChEBI" id="CHEBI:15379"/>
        <dbReference type="ChEBI" id="CHEBI:29033"/>
        <dbReference type="ChEBI" id="CHEBI:29034"/>
        <dbReference type="EC" id="7.1.1.9"/>
    </reaction>
    <physiologicalReaction direction="left-to-right" evidence="17">
        <dbReference type="Rhea" id="RHEA:11437"/>
    </physiologicalReaction>
</comment>
<comment type="subcellular location">
    <subcellularLocation>
        <location evidence="1 18">Mitochondrion inner membrane</location>
        <topology evidence="1 18">Multi-pass membrane protein</topology>
    </subcellularLocation>
</comment>
<dbReference type="InterPro" id="IPR001505">
    <property type="entry name" value="Copper_CuA"/>
</dbReference>
<dbReference type="InterPro" id="IPR045187">
    <property type="entry name" value="CcO_II"/>
</dbReference>
<geneLocation type="mitochondrion" evidence="22"/>
<dbReference type="GO" id="GO:0004129">
    <property type="term" value="F:cytochrome-c oxidase activity"/>
    <property type="evidence" value="ECO:0007669"/>
    <property type="project" value="UniProtKB-EC"/>
</dbReference>
<organism evidence="22">
    <name type="scientific">Walchia hayashii</name>
    <dbReference type="NCBI Taxonomy" id="436352"/>
    <lineage>
        <taxon>Eukaryota</taxon>
        <taxon>Metazoa</taxon>
        <taxon>Ecdysozoa</taxon>
        <taxon>Arthropoda</taxon>
        <taxon>Chelicerata</taxon>
        <taxon>Arachnida</taxon>
        <taxon>Acari</taxon>
        <taxon>Acariformes</taxon>
        <taxon>Trombidiformes</taxon>
        <taxon>Prostigmata</taxon>
        <taxon>Anystina</taxon>
        <taxon>Parasitengona</taxon>
        <taxon>Trombiculoidea</taxon>
        <taxon>Trombiculidae</taxon>
        <taxon>Walchia</taxon>
    </lineage>
</organism>
<protein>
    <recommendedName>
        <fullName evidence="4 18">Cytochrome c oxidase subunit 2</fullName>
    </recommendedName>
</protein>
<reference evidence="22" key="1">
    <citation type="submission" date="2007-04" db="EMBL/GenBank/DDBJ databases">
        <title>Mitochondrial gene order and molecular phylogenetic analyses indicate that the Leptotrombidium mite is a paraphyletic.</title>
        <authorList>
            <person name="Mitani H."/>
            <person name="Yuasa S."/>
            <person name="Takahashi M."/>
            <person name="Fukunaga M."/>
        </authorList>
    </citation>
    <scope>NUCLEOTIDE SEQUENCE</scope>
    <source>
        <strain evidence="22">TWHW-1</strain>
    </source>
</reference>
<keyword evidence="15 18" id="KW-0496">Mitochondrion</keyword>
<evidence type="ECO:0000256" key="15">
    <source>
        <dbReference type="ARBA" id="ARBA00023128"/>
    </source>
</evidence>
<keyword evidence="11" id="KW-1278">Translocase</keyword>
<evidence type="ECO:0000256" key="4">
    <source>
        <dbReference type="ARBA" id="ARBA00015946"/>
    </source>
</evidence>
<evidence type="ECO:0000256" key="8">
    <source>
        <dbReference type="ARBA" id="ARBA00022723"/>
    </source>
</evidence>
<evidence type="ECO:0000256" key="10">
    <source>
        <dbReference type="ARBA" id="ARBA00022842"/>
    </source>
</evidence>
<evidence type="ECO:0000256" key="9">
    <source>
        <dbReference type="ARBA" id="ARBA00022792"/>
    </source>
</evidence>
<dbReference type="InterPro" id="IPR002429">
    <property type="entry name" value="CcO_II-like_C"/>
</dbReference>
<dbReference type="PROSITE" id="PS50857">
    <property type="entry name" value="COX2_CUA"/>
    <property type="match status" value="1"/>
</dbReference>
<keyword evidence="5 18" id="KW-0813">Transport</keyword>
<dbReference type="GeneID" id="6220785"/>
<evidence type="ECO:0000256" key="6">
    <source>
        <dbReference type="ARBA" id="ARBA00022660"/>
    </source>
</evidence>
<name>B3IUL5_9ACAR</name>
<dbReference type="RefSeq" id="YP_001837113.1">
    <property type="nucleotide sequence ID" value="NC_010595.1"/>
</dbReference>
<evidence type="ECO:0000256" key="7">
    <source>
        <dbReference type="ARBA" id="ARBA00022692"/>
    </source>
</evidence>
<dbReference type="Gene3D" id="2.60.40.420">
    <property type="entry name" value="Cupredoxins - blue copper proteins"/>
    <property type="match status" value="1"/>
</dbReference>
<keyword evidence="9 18" id="KW-0999">Mitochondrion inner membrane</keyword>
<dbReference type="PANTHER" id="PTHR22888:SF9">
    <property type="entry name" value="CYTOCHROME C OXIDASE SUBUNIT 2"/>
    <property type="match status" value="1"/>
</dbReference>
<keyword evidence="16 18" id="KW-0472">Membrane</keyword>
<proteinExistence type="inferred from homology"/>
<keyword evidence="6 18" id="KW-0679">Respiratory chain</keyword>
<dbReference type="PROSITE" id="PS50999">
    <property type="entry name" value="COX2_TM"/>
    <property type="match status" value="1"/>
</dbReference>
<evidence type="ECO:0000256" key="2">
    <source>
        <dbReference type="ARBA" id="ARBA00007866"/>
    </source>
</evidence>